<dbReference type="Gene3D" id="3.40.50.150">
    <property type="entry name" value="Vaccinia Virus protein VP39"/>
    <property type="match status" value="1"/>
</dbReference>
<dbReference type="InterPro" id="IPR029063">
    <property type="entry name" value="SAM-dependent_MTases_sf"/>
</dbReference>
<gene>
    <name evidence="4" type="ordered locus">SULAZ_0835</name>
</gene>
<dbReference type="EMBL" id="CP001229">
    <property type="protein sequence ID" value="ACN99293.1"/>
    <property type="molecule type" value="Genomic_DNA"/>
</dbReference>
<keyword evidence="2" id="KW-0949">S-adenosyl-L-methionine</keyword>
<proteinExistence type="predicted"/>
<dbReference type="Pfam" id="PF05175">
    <property type="entry name" value="MTS"/>
    <property type="match status" value="1"/>
</dbReference>
<dbReference type="CDD" id="cd02440">
    <property type="entry name" value="AdoMet_MTases"/>
    <property type="match status" value="1"/>
</dbReference>
<dbReference type="GO" id="GO:0003676">
    <property type="term" value="F:nucleic acid binding"/>
    <property type="evidence" value="ECO:0007669"/>
    <property type="project" value="InterPro"/>
</dbReference>
<keyword evidence="5" id="KW-1185">Reference proteome</keyword>
<name>C1DUM7_SULAA</name>
<dbReference type="Proteomes" id="UP000001369">
    <property type="component" value="Chromosome"/>
</dbReference>
<dbReference type="SUPFAM" id="SSF53335">
    <property type="entry name" value="S-adenosyl-L-methionine-dependent methyltransferases"/>
    <property type="match status" value="1"/>
</dbReference>
<evidence type="ECO:0000313" key="5">
    <source>
        <dbReference type="Proteomes" id="UP000001369"/>
    </source>
</evidence>
<protein>
    <submittedName>
        <fullName evidence="4">SAM-dependent methyltransferase</fullName>
    </submittedName>
</protein>
<dbReference type="InterPro" id="IPR050210">
    <property type="entry name" value="tRNA_Adenine-N(6)_MTase"/>
</dbReference>
<dbReference type="GO" id="GO:0008170">
    <property type="term" value="F:N-methyltransferase activity"/>
    <property type="evidence" value="ECO:0007669"/>
    <property type="project" value="UniProtKB-ARBA"/>
</dbReference>
<evidence type="ECO:0000256" key="1">
    <source>
        <dbReference type="ARBA" id="ARBA00022603"/>
    </source>
</evidence>
<organism evidence="4 5">
    <name type="scientific">Sulfurihydrogenibium azorense (strain DSM 15241 / OCM 825 / Az-Fu1)</name>
    <dbReference type="NCBI Taxonomy" id="204536"/>
    <lineage>
        <taxon>Bacteria</taxon>
        <taxon>Pseudomonadati</taxon>
        <taxon>Aquificota</taxon>
        <taxon>Aquificia</taxon>
        <taxon>Aquificales</taxon>
        <taxon>Hydrogenothermaceae</taxon>
        <taxon>Sulfurihydrogenibium</taxon>
    </lineage>
</organism>
<evidence type="ECO:0000259" key="3">
    <source>
        <dbReference type="Pfam" id="PF05175"/>
    </source>
</evidence>
<dbReference type="GO" id="GO:0032259">
    <property type="term" value="P:methylation"/>
    <property type="evidence" value="ECO:0007669"/>
    <property type="project" value="UniProtKB-KW"/>
</dbReference>
<dbReference type="KEGG" id="saf:SULAZ_0835"/>
<dbReference type="InterPro" id="IPR002052">
    <property type="entry name" value="DNA_methylase_N6_adenine_CS"/>
</dbReference>
<evidence type="ECO:0000256" key="2">
    <source>
        <dbReference type="ARBA" id="ARBA00022691"/>
    </source>
</evidence>
<dbReference type="eggNOG" id="COG4123">
    <property type="taxonomic scope" value="Bacteria"/>
</dbReference>
<accession>C1DUM7</accession>
<dbReference type="STRING" id="204536.SULAZ_0835"/>
<dbReference type="InterPro" id="IPR007848">
    <property type="entry name" value="Small_mtfrase_dom"/>
</dbReference>
<reference evidence="4 5" key="1">
    <citation type="journal article" date="2009" name="J. Bacteriol.">
        <title>Complete and draft genome sequences of six members of the Aquificales.</title>
        <authorList>
            <person name="Reysenbach A.L."/>
            <person name="Hamamura N."/>
            <person name="Podar M."/>
            <person name="Griffiths E."/>
            <person name="Ferreira S."/>
            <person name="Hochstein R."/>
            <person name="Heidelberg J."/>
            <person name="Johnson J."/>
            <person name="Mead D."/>
            <person name="Pohorille A."/>
            <person name="Sarmiento M."/>
            <person name="Schweighofer K."/>
            <person name="Seshadri R."/>
            <person name="Voytek M.A."/>
        </authorList>
    </citation>
    <scope>NUCLEOTIDE SEQUENCE [LARGE SCALE GENOMIC DNA]</scope>
    <source>
        <strain evidence="5">Az-Fu1 / DSM 15241 / OCM 825</strain>
    </source>
</reference>
<dbReference type="PANTHER" id="PTHR47739">
    <property type="entry name" value="TRNA1(VAL) (ADENINE(37)-N6)-METHYLTRANSFERASE"/>
    <property type="match status" value="1"/>
</dbReference>
<dbReference type="AlphaFoldDB" id="C1DUM7"/>
<sequence>MQLQKFDINLEEDEDLSPFVRGKVFIVQKKDGYRFNIDSLLLSDFVNIKSSGKLIDLGTGSGIILILLSLKYKNIQFYGLEVQQDLYQLAQKNIKLNNVKADLKLGDVKEVKKFYEHQYFDYVVINPPYFKSGDYKNTQEKIARSEVLATLEDFIKASWYLLKNKGKLFMIVPCERFSETVKYLKNYNLQPKRYRFIHPSINEKATHFMVEAIKQAKEGGEIVESPLIVYENPKEKKYTDYVWSLLENYPNHRL</sequence>
<feature type="domain" description="Methyltransferase small" evidence="3">
    <location>
        <begin position="40"/>
        <end position="172"/>
    </location>
</feature>
<keyword evidence="4" id="KW-0808">Transferase</keyword>
<evidence type="ECO:0000313" key="4">
    <source>
        <dbReference type="EMBL" id="ACN99293.1"/>
    </source>
</evidence>
<dbReference type="RefSeq" id="WP_012674611.1">
    <property type="nucleotide sequence ID" value="NC_012438.1"/>
</dbReference>
<dbReference type="PROSITE" id="PS00092">
    <property type="entry name" value="N6_MTASE"/>
    <property type="match status" value="1"/>
</dbReference>
<dbReference type="GO" id="GO:0008757">
    <property type="term" value="F:S-adenosylmethionine-dependent methyltransferase activity"/>
    <property type="evidence" value="ECO:0007669"/>
    <property type="project" value="UniProtKB-ARBA"/>
</dbReference>
<dbReference type="PANTHER" id="PTHR47739:SF1">
    <property type="entry name" value="TRNA1(VAL) (ADENINE(37)-N6)-METHYLTRANSFERASE"/>
    <property type="match status" value="1"/>
</dbReference>
<dbReference type="HOGENOM" id="CLU_061983_3_1_0"/>
<dbReference type="PRINTS" id="PR00507">
    <property type="entry name" value="N12N6MTFRASE"/>
</dbReference>
<keyword evidence="1 4" id="KW-0489">Methyltransferase</keyword>